<feature type="compositionally biased region" description="Low complexity" evidence="1">
    <location>
        <begin position="31"/>
        <end position="40"/>
    </location>
</feature>
<feature type="compositionally biased region" description="Basic and acidic residues" evidence="1">
    <location>
        <begin position="131"/>
        <end position="158"/>
    </location>
</feature>
<evidence type="ECO:0000313" key="2">
    <source>
        <dbReference type="EMBL" id="WWD21519.1"/>
    </source>
</evidence>
<organism evidence="2 3">
    <name type="scientific">Kwoniella shandongensis</name>
    <dbReference type="NCBI Taxonomy" id="1734106"/>
    <lineage>
        <taxon>Eukaryota</taxon>
        <taxon>Fungi</taxon>
        <taxon>Dikarya</taxon>
        <taxon>Basidiomycota</taxon>
        <taxon>Agaricomycotina</taxon>
        <taxon>Tremellomycetes</taxon>
        <taxon>Tremellales</taxon>
        <taxon>Cryptococcaceae</taxon>
        <taxon>Kwoniella</taxon>
    </lineage>
</organism>
<feature type="compositionally biased region" description="Pro residues" evidence="1">
    <location>
        <begin position="20"/>
        <end position="30"/>
    </location>
</feature>
<accession>A0A5M6BXV6</accession>
<reference evidence="2" key="1">
    <citation type="submission" date="2017-08" db="EMBL/GenBank/DDBJ databases">
        <authorList>
            <person name="Cuomo C."/>
            <person name="Billmyre B."/>
            <person name="Heitman J."/>
        </authorList>
    </citation>
    <scope>NUCLEOTIDE SEQUENCE</scope>
    <source>
        <strain evidence="2">CBS 12478</strain>
    </source>
</reference>
<dbReference type="OrthoDB" id="2565270at2759"/>
<feature type="region of interest" description="Disordered" evidence="1">
    <location>
        <begin position="309"/>
        <end position="329"/>
    </location>
</feature>
<reference evidence="2" key="2">
    <citation type="submission" date="2024-01" db="EMBL/GenBank/DDBJ databases">
        <title>Comparative genomics of Cryptococcus and Kwoniella reveals pathogenesis evolution and contrasting modes of karyotype evolution via chromosome fusion or intercentromeric recombination.</title>
        <authorList>
            <person name="Coelho M.A."/>
            <person name="David-Palma M."/>
            <person name="Shea T."/>
            <person name="Bowers K."/>
            <person name="McGinley-Smith S."/>
            <person name="Mohammad A.W."/>
            <person name="Gnirke A."/>
            <person name="Yurkov A.M."/>
            <person name="Nowrousian M."/>
            <person name="Sun S."/>
            <person name="Cuomo C.A."/>
            <person name="Heitman J."/>
        </authorList>
    </citation>
    <scope>NUCLEOTIDE SEQUENCE</scope>
    <source>
        <strain evidence="2">CBS 12478</strain>
    </source>
</reference>
<keyword evidence="3" id="KW-1185">Reference proteome</keyword>
<proteinExistence type="predicted"/>
<feature type="compositionally biased region" description="Polar residues" evidence="1">
    <location>
        <begin position="86"/>
        <end position="99"/>
    </location>
</feature>
<evidence type="ECO:0000256" key="1">
    <source>
        <dbReference type="SAM" id="MobiDB-lite"/>
    </source>
</evidence>
<dbReference type="EMBL" id="CP144061">
    <property type="protein sequence ID" value="WWD21519.1"/>
    <property type="molecule type" value="Genomic_DNA"/>
</dbReference>
<feature type="compositionally biased region" description="Low complexity" evidence="1">
    <location>
        <begin position="68"/>
        <end position="85"/>
    </location>
</feature>
<feature type="compositionally biased region" description="Polar residues" evidence="1">
    <location>
        <begin position="46"/>
        <end position="67"/>
    </location>
</feature>
<gene>
    <name evidence="2" type="ORF">CI109_106005</name>
</gene>
<evidence type="ECO:0000313" key="3">
    <source>
        <dbReference type="Proteomes" id="UP000322225"/>
    </source>
</evidence>
<dbReference type="RefSeq" id="XP_031860616.1">
    <property type="nucleotide sequence ID" value="XM_032005104.1"/>
</dbReference>
<dbReference type="Proteomes" id="UP000322225">
    <property type="component" value="Chromosome 11"/>
</dbReference>
<name>A0A5M6BXV6_9TREE</name>
<dbReference type="KEGG" id="ksn:43589245"/>
<feature type="compositionally biased region" description="Low complexity" evidence="1">
    <location>
        <begin position="115"/>
        <end position="129"/>
    </location>
</feature>
<sequence length="347" mass="39120">MLLALSSPQMMGRASSPLNPNAPPHPPPSSSSPMTSPTPSFAYPSFSASLYTSPTNRLQQHNQNRSHSLPSPTAGPGPSSSSSSSRRNTPTQTRYTRPLSSSSSTRRIHAQDLFTTSSTEGTTPTPMEGLLWKERFNRRMKERERRKERRQADLDKRRGTIGGSSDPLDIEDEEEADRRAQEDDEEIFRRLVVLQRRKANHATLVSHEVETGGSDPNLPEFWEDELDAMAREERELLQRLAEDEHTPNVRMGNARHSNDGYHDFHDYGLIGDEVEEQNEEDIWAMEAAQAEEEEREIGEAEVARRVEEALAHGPVSGGPQRNVTETGMDMDMDMDMDWDAFDSMDIE</sequence>
<protein>
    <submittedName>
        <fullName evidence="2">Uncharacterized protein</fullName>
    </submittedName>
</protein>
<dbReference type="AlphaFoldDB" id="A0A5M6BXV6"/>
<feature type="region of interest" description="Disordered" evidence="1">
    <location>
        <begin position="1"/>
        <end position="182"/>
    </location>
</feature>
<dbReference type="GeneID" id="43589245"/>